<name>A0A1I5CTC8_9ACTN</name>
<dbReference type="RefSeq" id="WP_075011921.1">
    <property type="nucleotide sequence ID" value="NZ_FOWE01000001.1"/>
</dbReference>
<sequence length="206" mass="23025">MGPAVADRLEGRAADKVARRRSELATAALKTLSELGYARTSLREIAANSEYSHGVLHYYFRDKVELITHCVREYKARCATRYDEAVATATTAEELVTGFLREQTATLTGEPEMHRLWYDLRNQAMFEPAFRADVAEIDQLLEQMVWRVVTRYAQLSGAEPRVAAPAFYAVLDGLFQQALLRQLAGDPQAAADLRASVQAVLPQLVH</sequence>
<feature type="DNA-binding region" description="H-T-H motif" evidence="5">
    <location>
        <begin position="41"/>
        <end position="60"/>
    </location>
</feature>
<keyword evidence="2" id="KW-0805">Transcription regulation</keyword>
<dbReference type="Pfam" id="PF13977">
    <property type="entry name" value="TetR_C_6"/>
    <property type="match status" value="1"/>
</dbReference>
<accession>A0A1I5CTC8</accession>
<dbReference type="InterPro" id="IPR036271">
    <property type="entry name" value="Tet_transcr_reg_TetR-rel_C_sf"/>
</dbReference>
<evidence type="ECO:0000259" key="6">
    <source>
        <dbReference type="PROSITE" id="PS50977"/>
    </source>
</evidence>
<keyword evidence="1" id="KW-0678">Repressor</keyword>
<dbReference type="PANTHER" id="PTHR43479:SF11">
    <property type="entry name" value="ACREF_ENVCD OPERON REPRESSOR-RELATED"/>
    <property type="match status" value="1"/>
</dbReference>
<evidence type="ECO:0000313" key="8">
    <source>
        <dbReference type="Proteomes" id="UP000183642"/>
    </source>
</evidence>
<evidence type="ECO:0000256" key="5">
    <source>
        <dbReference type="PROSITE-ProRule" id="PRU00335"/>
    </source>
</evidence>
<organism evidence="7 8">
    <name type="scientific">Geodermatophilus obscurus</name>
    <dbReference type="NCBI Taxonomy" id="1861"/>
    <lineage>
        <taxon>Bacteria</taxon>
        <taxon>Bacillati</taxon>
        <taxon>Actinomycetota</taxon>
        <taxon>Actinomycetes</taxon>
        <taxon>Geodermatophilales</taxon>
        <taxon>Geodermatophilaceae</taxon>
        <taxon>Geodermatophilus</taxon>
    </lineage>
</organism>
<dbReference type="PANTHER" id="PTHR43479">
    <property type="entry name" value="ACREF/ENVCD OPERON REPRESSOR-RELATED"/>
    <property type="match status" value="1"/>
</dbReference>
<protein>
    <submittedName>
        <fullName evidence="7">Transcriptional regulator, TetR family</fullName>
    </submittedName>
</protein>
<evidence type="ECO:0000256" key="3">
    <source>
        <dbReference type="ARBA" id="ARBA00023125"/>
    </source>
</evidence>
<evidence type="ECO:0000256" key="1">
    <source>
        <dbReference type="ARBA" id="ARBA00022491"/>
    </source>
</evidence>
<dbReference type="InterPro" id="IPR039538">
    <property type="entry name" value="BetI_C"/>
</dbReference>
<dbReference type="EMBL" id="FOWE01000001">
    <property type="protein sequence ID" value="SFN90192.1"/>
    <property type="molecule type" value="Genomic_DNA"/>
</dbReference>
<dbReference type="GO" id="GO:0003677">
    <property type="term" value="F:DNA binding"/>
    <property type="evidence" value="ECO:0007669"/>
    <property type="project" value="UniProtKB-UniRule"/>
</dbReference>
<gene>
    <name evidence="7" type="ORF">SAMN05660359_00527</name>
</gene>
<dbReference type="Proteomes" id="UP000183642">
    <property type="component" value="Unassembled WGS sequence"/>
</dbReference>
<evidence type="ECO:0000256" key="4">
    <source>
        <dbReference type="ARBA" id="ARBA00023163"/>
    </source>
</evidence>
<keyword evidence="8" id="KW-1185">Reference proteome</keyword>
<reference evidence="8" key="1">
    <citation type="submission" date="2016-10" db="EMBL/GenBank/DDBJ databases">
        <authorList>
            <person name="Varghese N."/>
            <person name="Submissions S."/>
        </authorList>
    </citation>
    <scope>NUCLEOTIDE SEQUENCE [LARGE SCALE GENOMIC DNA]</scope>
    <source>
        <strain evidence="8">DSM 43161</strain>
    </source>
</reference>
<feature type="domain" description="HTH tetR-type" evidence="6">
    <location>
        <begin position="18"/>
        <end position="78"/>
    </location>
</feature>
<keyword evidence="4" id="KW-0804">Transcription</keyword>
<dbReference type="AlphaFoldDB" id="A0A1I5CTC8"/>
<evidence type="ECO:0000256" key="2">
    <source>
        <dbReference type="ARBA" id="ARBA00023015"/>
    </source>
</evidence>
<dbReference type="Pfam" id="PF00440">
    <property type="entry name" value="TetR_N"/>
    <property type="match status" value="1"/>
</dbReference>
<dbReference type="Gene3D" id="1.10.357.10">
    <property type="entry name" value="Tetracycline Repressor, domain 2"/>
    <property type="match status" value="1"/>
</dbReference>
<dbReference type="SUPFAM" id="SSF48498">
    <property type="entry name" value="Tetracyclin repressor-like, C-terminal domain"/>
    <property type="match status" value="1"/>
</dbReference>
<evidence type="ECO:0000313" key="7">
    <source>
        <dbReference type="EMBL" id="SFN90192.1"/>
    </source>
</evidence>
<dbReference type="SUPFAM" id="SSF46689">
    <property type="entry name" value="Homeodomain-like"/>
    <property type="match status" value="1"/>
</dbReference>
<keyword evidence="3 5" id="KW-0238">DNA-binding</keyword>
<proteinExistence type="predicted"/>
<dbReference type="PROSITE" id="PS50977">
    <property type="entry name" value="HTH_TETR_2"/>
    <property type="match status" value="1"/>
</dbReference>
<dbReference type="InterPro" id="IPR050624">
    <property type="entry name" value="HTH-type_Tx_Regulator"/>
</dbReference>
<dbReference type="InterPro" id="IPR009057">
    <property type="entry name" value="Homeodomain-like_sf"/>
</dbReference>
<dbReference type="InterPro" id="IPR001647">
    <property type="entry name" value="HTH_TetR"/>
</dbReference>